<evidence type="ECO:0008006" key="5">
    <source>
        <dbReference type="Google" id="ProtNLM"/>
    </source>
</evidence>
<dbReference type="PANTHER" id="PTHR36509">
    <property type="entry name" value="BLL3101 PROTEIN"/>
    <property type="match status" value="1"/>
</dbReference>
<feature type="domain" description="DUF1214" evidence="1">
    <location>
        <begin position="285"/>
        <end position="391"/>
    </location>
</feature>
<dbReference type="Gene3D" id="2.60.120.600">
    <property type="entry name" value="Domain of unknown function DUF1214, C-terminal domain"/>
    <property type="match status" value="1"/>
</dbReference>
<dbReference type="InterPro" id="IPR010621">
    <property type="entry name" value="DUF1214"/>
</dbReference>
<dbReference type="Pfam" id="PF06863">
    <property type="entry name" value="DUF1254"/>
    <property type="match status" value="1"/>
</dbReference>
<dbReference type="Proteomes" id="UP000422108">
    <property type="component" value="Chromosome"/>
</dbReference>
<dbReference type="InterPro" id="IPR010679">
    <property type="entry name" value="DUF1254"/>
</dbReference>
<dbReference type="AlphaFoldDB" id="A0A5K8ADU6"/>
<dbReference type="InterPro" id="IPR037050">
    <property type="entry name" value="DUF1254_sf"/>
</dbReference>
<evidence type="ECO:0000313" key="3">
    <source>
        <dbReference type="EMBL" id="BBO90729.1"/>
    </source>
</evidence>
<protein>
    <recommendedName>
        <fullName evidence="5">DUF1254 domain-containing protein</fullName>
    </recommendedName>
</protein>
<sequence length="409" mass="45291">MKASPGVPQTAINQFGHVRDLRDAEYKTIPTPNNDTLYSHAFLDLTAEPIVIGVPAIKDRYYVLPLLSAYQDVFAHIGTRETGTNAGAYVIVGPDWKGELPEKLTRIDSPTNLAVIWGRTVVYGKGDLKKARNIQDSYSLIPLSKYDKLERSPDPDWDSSKIRVAQTAFNSKGDVPDSLMFFDELGKAMRMTPIRNEERAFVDQFKNIGLTRERGFDFKSLDAPTIMGLSRAASAAELMIDGAAAYRGISVNGWFFNTSAGVFGNDFLFRAAVAKWYMGANVPEEAMYYVARTASDGKPFNGVAKYSLHFPAPPPAKAFWSLSMYNASDGSLVENSMNRYSIGDRTEGLAVKTDKSIEIQIQHKEPTQGETNWLPAPAGPFYLVLRLYMPESDVVSGKWTPPEVKAISK</sequence>
<organism evidence="3 4">
    <name type="scientific">Desulfosarcina ovata subsp. ovata</name>
    <dbReference type="NCBI Taxonomy" id="2752305"/>
    <lineage>
        <taxon>Bacteria</taxon>
        <taxon>Pseudomonadati</taxon>
        <taxon>Thermodesulfobacteriota</taxon>
        <taxon>Desulfobacteria</taxon>
        <taxon>Desulfobacterales</taxon>
        <taxon>Desulfosarcinaceae</taxon>
        <taxon>Desulfosarcina</taxon>
    </lineage>
</organism>
<dbReference type="Gene3D" id="2.60.40.1610">
    <property type="entry name" value="Domain of unknown function DUF1254"/>
    <property type="match status" value="1"/>
</dbReference>
<dbReference type="SUPFAM" id="SSF160935">
    <property type="entry name" value="VPA0735-like"/>
    <property type="match status" value="1"/>
</dbReference>
<dbReference type="Pfam" id="PF06742">
    <property type="entry name" value="DUF1214"/>
    <property type="match status" value="1"/>
</dbReference>
<dbReference type="PANTHER" id="PTHR36509:SF2">
    <property type="entry name" value="BLL3101 PROTEIN"/>
    <property type="match status" value="1"/>
</dbReference>
<reference evidence="3 4" key="1">
    <citation type="submission" date="2019-11" db="EMBL/GenBank/DDBJ databases">
        <title>Comparative genomics of hydrocarbon-degrading Desulfosarcina strains.</title>
        <authorList>
            <person name="Watanabe M."/>
            <person name="Kojima H."/>
            <person name="Fukui M."/>
        </authorList>
    </citation>
    <scope>NUCLEOTIDE SEQUENCE [LARGE SCALE GENOMIC DNA]</scope>
    <source>
        <strain evidence="4">oXyS1</strain>
    </source>
</reference>
<dbReference type="InterPro" id="IPR037049">
    <property type="entry name" value="DUF1214_C_sf"/>
</dbReference>
<keyword evidence="4" id="KW-1185">Reference proteome</keyword>
<accession>A0A5K8ADU6</accession>
<feature type="domain" description="DUF1254" evidence="2">
    <location>
        <begin position="12"/>
        <end position="142"/>
    </location>
</feature>
<name>A0A5K8ADU6_9BACT</name>
<dbReference type="EMBL" id="AP021879">
    <property type="protein sequence ID" value="BBO90729.1"/>
    <property type="molecule type" value="Genomic_DNA"/>
</dbReference>
<evidence type="ECO:0000259" key="2">
    <source>
        <dbReference type="Pfam" id="PF06863"/>
    </source>
</evidence>
<proteinExistence type="predicted"/>
<evidence type="ECO:0000313" key="4">
    <source>
        <dbReference type="Proteomes" id="UP000422108"/>
    </source>
</evidence>
<evidence type="ECO:0000259" key="1">
    <source>
        <dbReference type="Pfam" id="PF06742"/>
    </source>
</evidence>
<gene>
    <name evidence="3" type="ORF">DSCOOX_39090</name>
</gene>